<dbReference type="PRINTS" id="PR00080">
    <property type="entry name" value="SDRFAMILY"/>
</dbReference>
<evidence type="ECO:0000256" key="2">
    <source>
        <dbReference type="ARBA" id="ARBA00023002"/>
    </source>
</evidence>
<dbReference type="CDD" id="cd05233">
    <property type="entry name" value="SDR_c"/>
    <property type="match status" value="1"/>
</dbReference>
<dbReference type="EMBL" id="JAELVR010000002">
    <property type="protein sequence ID" value="MBJ6370525.1"/>
    <property type="molecule type" value="Genomic_DNA"/>
</dbReference>
<evidence type="ECO:0000313" key="4">
    <source>
        <dbReference type="Proteomes" id="UP000619079"/>
    </source>
</evidence>
<organism evidence="3 4">
    <name type="scientific">Sedimentitalea arenosa</name>
    <dbReference type="NCBI Taxonomy" id="2798803"/>
    <lineage>
        <taxon>Bacteria</taxon>
        <taxon>Pseudomonadati</taxon>
        <taxon>Pseudomonadota</taxon>
        <taxon>Alphaproteobacteria</taxon>
        <taxon>Rhodobacterales</taxon>
        <taxon>Paracoccaceae</taxon>
        <taxon>Sedimentitalea</taxon>
    </lineage>
</organism>
<dbReference type="RefSeq" id="WP_199023310.1">
    <property type="nucleotide sequence ID" value="NZ_JAELVR010000002.1"/>
</dbReference>
<accession>A0A8J7IZW5</accession>
<dbReference type="Gene3D" id="3.40.50.720">
    <property type="entry name" value="NAD(P)-binding Rossmann-like Domain"/>
    <property type="match status" value="1"/>
</dbReference>
<reference evidence="3" key="1">
    <citation type="submission" date="2020-12" db="EMBL/GenBank/DDBJ databases">
        <title>Sedimentitalea sp. nov., isolated from sand in Incheon.</title>
        <authorList>
            <person name="Kim W."/>
        </authorList>
    </citation>
    <scope>NUCLEOTIDE SEQUENCE</scope>
    <source>
        <strain evidence="3">CAU 1593</strain>
    </source>
</reference>
<gene>
    <name evidence="3" type="ORF">JF290_03200</name>
</gene>
<dbReference type="GO" id="GO:0030497">
    <property type="term" value="P:fatty acid elongation"/>
    <property type="evidence" value="ECO:0007669"/>
    <property type="project" value="TreeGrafter"/>
</dbReference>
<dbReference type="Proteomes" id="UP000619079">
    <property type="component" value="Unassembled WGS sequence"/>
</dbReference>
<evidence type="ECO:0000313" key="3">
    <source>
        <dbReference type="EMBL" id="MBJ6370525.1"/>
    </source>
</evidence>
<dbReference type="GO" id="GO:0016616">
    <property type="term" value="F:oxidoreductase activity, acting on the CH-OH group of donors, NAD or NADP as acceptor"/>
    <property type="evidence" value="ECO:0007669"/>
    <property type="project" value="TreeGrafter"/>
</dbReference>
<keyword evidence="4" id="KW-1185">Reference proteome</keyword>
<dbReference type="PANTHER" id="PTHR42760:SF40">
    <property type="entry name" value="3-OXOACYL-[ACYL-CARRIER-PROTEIN] REDUCTASE, CHLOROPLASTIC"/>
    <property type="match status" value="1"/>
</dbReference>
<proteinExistence type="inferred from homology"/>
<dbReference type="FunFam" id="3.40.50.720:FF:000173">
    <property type="entry name" value="3-oxoacyl-[acyl-carrier protein] reductase"/>
    <property type="match status" value="1"/>
</dbReference>
<dbReference type="InterPro" id="IPR036291">
    <property type="entry name" value="NAD(P)-bd_dom_sf"/>
</dbReference>
<dbReference type="Pfam" id="PF13561">
    <property type="entry name" value="adh_short_C2"/>
    <property type="match status" value="1"/>
</dbReference>
<dbReference type="InterPro" id="IPR002347">
    <property type="entry name" value="SDR_fam"/>
</dbReference>
<comment type="similarity">
    <text evidence="1">Belongs to the short-chain dehydrogenases/reductases (SDR) family.</text>
</comment>
<dbReference type="PRINTS" id="PR00081">
    <property type="entry name" value="GDHRDH"/>
</dbReference>
<dbReference type="SUPFAM" id="SSF51735">
    <property type="entry name" value="NAD(P)-binding Rossmann-fold domains"/>
    <property type="match status" value="1"/>
</dbReference>
<dbReference type="AlphaFoldDB" id="A0A8J7IZW5"/>
<sequence length="254" mass="27015">MTGKSNEIKVTCVTGAAGGLGRAISRGLIGAGFRVVGLDVSDEGLKDLAERISADGHAGAFDPILVDLTDPDAIADAFATIRARHGGLDGLVNNAGTCFMSDFPDITAAELDRQMAVNFNSAFHCCQQAIKLMEGREGVRKIVNISSNGAYNFDVFDPPHYRASKAAMDTLTKDLARRYARERVAVNSIAPAMTETPLFGVLSEEVLDRAISAMPHGRAMQPEEIAAWVAFLMSAAGDVCSGNVIILNQGRDVR</sequence>
<dbReference type="PANTHER" id="PTHR42760">
    <property type="entry name" value="SHORT-CHAIN DEHYDROGENASES/REDUCTASES FAMILY MEMBER"/>
    <property type="match status" value="1"/>
</dbReference>
<evidence type="ECO:0000256" key="1">
    <source>
        <dbReference type="ARBA" id="ARBA00006484"/>
    </source>
</evidence>
<name>A0A8J7IZW5_9RHOB</name>
<keyword evidence="2" id="KW-0560">Oxidoreductase</keyword>
<protein>
    <submittedName>
        <fullName evidence="3">SDR family oxidoreductase</fullName>
    </submittedName>
</protein>
<comment type="caution">
    <text evidence="3">The sequence shown here is derived from an EMBL/GenBank/DDBJ whole genome shotgun (WGS) entry which is preliminary data.</text>
</comment>